<proteinExistence type="predicted"/>
<sequence length="215" mass="25334">MQVPVVEGARLTHVEEQLFLRVQDRFREYFQHFEELEGFTVLRGNLERLQGKVEFELRSVFLHHHDAAVKAEQLQVEVKKLERQCAMCDRVIAAARKMAKSAPAALEKRTNELQAFHAADVKQRENLWTVQADKRLQDHLQVLSGKYARALELLHIENAQHVEVMKQDLEAKKNAEIEYMRVQTRLQLASQIDRETRDLDHGRVHHRARYRKTQR</sequence>
<dbReference type="Proteomes" id="UP001632037">
    <property type="component" value="Unassembled WGS sequence"/>
</dbReference>
<evidence type="ECO:0000256" key="1">
    <source>
        <dbReference type="SAM" id="Coils"/>
    </source>
</evidence>
<protein>
    <recommendedName>
        <fullName evidence="4">Translin-associated factor X-interacting protein 1 N-terminal domain-containing protein</fullName>
    </recommendedName>
</protein>
<organism evidence="2 3">
    <name type="scientific">Phytophthora oleae</name>
    <dbReference type="NCBI Taxonomy" id="2107226"/>
    <lineage>
        <taxon>Eukaryota</taxon>
        <taxon>Sar</taxon>
        <taxon>Stramenopiles</taxon>
        <taxon>Oomycota</taxon>
        <taxon>Peronosporomycetes</taxon>
        <taxon>Peronosporales</taxon>
        <taxon>Peronosporaceae</taxon>
        <taxon>Phytophthora</taxon>
    </lineage>
</organism>
<evidence type="ECO:0000313" key="3">
    <source>
        <dbReference type="Proteomes" id="UP001632037"/>
    </source>
</evidence>
<evidence type="ECO:0000313" key="2">
    <source>
        <dbReference type="EMBL" id="KAL3673581.1"/>
    </source>
</evidence>
<name>A0ABD3G4J3_9STRA</name>
<feature type="coiled-coil region" evidence="1">
    <location>
        <begin position="64"/>
        <end position="91"/>
    </location>
</feature>
<accession>A0ABD3G4J3</accession>
<comment type="caution">
    <text evidence="2">The sequence shown here is derived from an EMBL/GenBank/DDBJ whole genome shotgun (WGS) entry which is preliminary data.</text>
</comment>
<evidence type="ECO:0008006" key="4">
    <source>
        <dbReference type="Google" id="ProtNLM"/>
    </source>
</evidence>
<keyword evidence="1" id="KW-0175">Coiled coil</keyword>
<dbReference type="AlphaFoldDB" id="A0ABD3G4J3"/>
<keyword evidence="3" id="KW-1185">Reference proteome</keyword>
<reference evidence="2 3" key="1">
    <citation type="submission" date="2024-09" db="EMBL/GenBank/DDBJ databases">
        <title>Genome sequencing and assembly of Phytophthora oleae, isolate VK10A, causative agent of rot of olive drupes.</title>
        <authorList>
            <person name="Conti Taguali S."/>
            <person name="Riolo M."/>
            <person name="La Spada F."/>
            <person name="Cacciola S.O."/>
            <person name="Dionisio G."/>
        </authorList>
    </citation>
    <scope>NUCLEOTIDE SEQUENCE [LARGE SCALE GENOMIC DNA]</scope>
    <source>
        <strain evidence="2 3">VK10A</strain>
    </source>
</reference>
<gene>
    <name evidence="2" type="ORF">V7S43_001285</name>
</gene>
<dbReference type="EMBL" id="JBIMZQ010000002">
    <property type="protein sequence ID" value="KAL3673581.1"/>
    <property type="molecule type" value="Genomic_DNA"/>
</dbReference>